<dbReference type="EMBL" id="CP114006">
    <property type="protein sequence ID" value="WAN63603.1"/>
    <property type="molecule type" value="Genomic_DNA"/>
</dbReference>
<evidence type="ECO:0008006" key="3">
    <source>
        <dbReference type="Google" id="ProtNLM"/>
    </source>
</evidence>
<reference evidence="1 2" key="1">
    <citation type="journal article" date="2023" name="Microbiol. Resour. Announc.">
        <title>Complete Genome of 'Candidatus Phytoplasma rubi' RS, a Phytopathogenic Bacterium Associated with Rubus Stunt Disease.</title>
        <authorList>
            <person name="Duckeck D."/>
            <person name="Zubert C."/>
            <person name="Bohm J.W."/>
            <person name="Carminati G."/>
            <person name="Schneider B."/>
            <person name="Kube M."/>
        </authorList>
    </citation>
    <scope>NUCLEOTIDE SEQUENCE [LARGE SCALE GENOMIC DNA]</scope>
    <source>
        <strain evidence="1 2">RS</strain>
    </source>
</reference>
<proteinExistence type="predicted"/>
<protein>
    <recommendedName>
        <fullName evidence="3">Effector</fullName>
    </recommendedName>
</protein>
<dbReference type="Proteomes" id="UP001164727">
    <property type="component" value="Chromosome"/>
</dbReference>
<dbReference type="RefSeq" id="WP_268849784.1">
    <property type="nucleotide sequence ID" value="NZ_CP114006.1"/>
</dbReference>
<accession>A0ABY7BTG4</accession>
<evidence type="ECO:0000313" key="1">
    <source>
        <dbReference type="EMBL" id="WAN63603.1"/>
    </source>
</evidence>
<organism evidence="1 2">
    <name type="scientific">Candidatus Phytoplasma rubi</name>
    <dbReference type="NCBI Taxonomy" id="399025"/>
    <lineage>
        <taxon>Bacteria</taxon>
        <taxon>Bacillati</taxon>
        <taxon>Mycoplasmatota</taxon>
        <taxon>Mollicutes</taxon>
        <taxon>Acholeplasmatales</taxon>
        <taxon>Acholeplasmataceae</taxon>
        <taxon>Candidatus Phytoplasma</taxon>
        <taxon>16SrV (Elm yellows group)</taxon>
    </lineage>
</organism>
<sequence length="444" mass="53102">MKKNKFFLKKINFIFLFTFLFLLRVSLINLKAINNDDELKKYYNESEESTKINDADEIKEKKYNSSSQPKIKVDSLFFKAIEKNKKISFDSLKQSNISFDVENEKIEINDLLKNKYKKDSKKKHVFLGWKYDLGSFLSKKIRLFYGIDNIRTVSCSSFQECLNFKQFIFGLLYHNIPKIDFLFDFLDISGFKEEFIDNKYDKIGLETVCFYSLLRKDPSLGYFYFKDEDIKDIHSVDISFCNCKISGYSLIDLIFEIINLKNEDLIIFKQHFNSYLKHLSKMDEEKISKQDIDVLHEEFLANIIDIDDMDILDKKFFLHLIKKVISIFVPKIFSLHCSVDHKNIKPLKEMNFELSLTKEHQTIGFLLKIEKNENNIFYLLFYEIFKDEKQNEENLRLIDKILILDLNTKEHLFFNHLTINIKQNKKIFFKKINLFRFDSMNLFS</sequence>
<keyword evidence="2" id="KW-1185">Reference proteome</keyword>
<name>A0ABY7BTG4_9MOLU</name>
<evidence type="ECO:0000313" key="2">
    <source>
        <dbReference type="Proteomes" id="UP001164727"/>
    </source>
</evidence>
<gene>
    <name evidence="1" type="ORF">RS022_07820</name>
</gene>